<dbReference type="OrthoDB" id="258610at2"/>
<dbReference type="EMBL" id="SNZK01000003">
    <property type="protein sequence ID" value="TDR54131.1"/>
    <property type="molecule type" value="Genomic_DNA"/>
</dbReference>
<protein>
    <submittedName>
        <fullName evidence="2">Peptidoglycan/xylan/chitin deacetylase (PgdA/CDA1 family)</fullName>
    </submittedName>
</protein>
<dbReference type="PANTHER" id="PTHR10587">
    <property type="entry name" value="GLYCOSYL TRANSFERASE-RELATED"/>
    <property type="match status" value="1"/>
</dbReference>
<dbReference type="RefSeq" id="WP_133620266.1">
    <property type="nucleotide sequence ID" value="NZ_JAASUO010000001.1"/>
</dbReference>
<dbReference type="CDD" id="cd10944">
    <property type="entry name" value="CE4_SmPgdA_like"/>
    <property type="match status" value="1"/>
</dbReference>
<name>A0A4R6ZNN8_9LIST</name>
<feature type="domain" description="NodB homology" evidence="1">
    <location>
        <begin position="89"/>
        <end position="277"/>
    </location>
</feature>
<evidence type="ECO:0000259" key="1">
    <source>
        <dbReference type="PROSITE" id="PS51677"/>
    </source>
</evidence>
<gene>
    <name evidence="2" type="ORF">DFP96_103230</name>
</gene>
<keyword evidence="3" id="KW-1185">Reference proteome</keyword>
<evidence type="ECO:0000313" key="3">
    <source>
        <dbReference type="Proteomes" id="UP000295558"/>
    </source>
</evidence>
<dbReference type="InterPro" id="IPR002509">
    <property type="entry name" value="NODB_dom"/>
</dbReference>
<reference evidence="2 3" key="1">
    <citation type="submission" date="2019-03" db="EMBL/GenBank/DDBJ databases">
        <title>Genomic Encyclopedia of Type Strains, Phase III (KMG-III): the genomes of soil and plant-associated and newly described type strains.</title>
        <authorList>
            <person name="Whitman W."/>
        </authorList>
    </citation>
    <scope>NUCLEOTIDE SEQUENCE [LARGE SCALE GENOMIC DNA]</scope>
    <source>
        <strain evidence="2 3">CECT 7972</strain>
    </source>
</reference>
<accession>A0A4R6ZNN8</accession>
<dbReference type="Proteomes" id="UP000295558">
    <property type="component" value="Unassembled WGS sequence"/>
</dbReference>
<dbReference type="GO" id="GO:0005975">
    <property type="term" value="P:carbohydrate metabolic process"/>
    <property type="evidence" value="ECO:0007669"/>
    <property type="project" value="InterPro"/>
</dbReference>
<dbReference type="SUPFAM" id="SSF88713">
    <property type="entry name" value="Glycoside hydrolase/deacetylase"/>
    <property type="match status" value="1"/>
</dbReference>
<dbReference type="Gene3D" id="3.20.20.370">
    <property type="entry name" value="Glycoside hydrolase/deacetylase"/>
    <property type="match status" value="1"/>
</dbReference>
<proteinExistence type="predicted"/>
<sequence>MRKSRKAQTAKNIKSSKFKWLIAIVLATLVLTVGGLALTSNLFTNNASSKELLVLKAEAVSIQHWKVPPKQQSISSAPEKPPGPASGKKVVYLTFDDGPSTHLKQFLEVLEKEKAPASFFFIGNELKNADKETYQRMINSGFVIGLHSYTHNAKKLYRKKDPTFIHEMSRERDDFEKLSGIRTNLIRAPYGSTYLTDKQIKETKQNGFRLVDWNIDSNDWRYGSGNTERIYQNVLSQVNAYEGSNEPLVILFHEHKNTLDALPKVIKMLRDKGYVFQAYHENETLHQNFKKDPNL</sequence>
<dbReference type="Pfam" id="PF01522">
    <property type="entry name" value="Polysacc_deac_1"/>
    <property type="match status" value="1"/>
</dbReference>
<evidence type="ECO:0000313" key="2">
    <source>
        <dbReference type="EMBL" id="TDR54131.1"/>
    </source>
</evidence>
<dbReference type="PANTHER" id="PTHR10587:SF125">
    <property type="entry name" value="POLYSACCHARIDE DEACETYLASE YHEN-RELATED"/>
    <property type="match status" value="1"/>
</dbReference>
<dbReference type="GO" id="GO:0016810">
    <property type="term" value="F:hydrolase activity, acting on carbon-nitrogen (but not peptide) bonds"/>
    <property type="evidence" value="ECO:0007669"/>
    <property type="project" value="InterPro"/>
</dbReference>
<dbReference type="InterPro" id="IPR011330">
    <property type="entry name" value="Glyco_hydro/deAcase_b/a-brl"/>
</dbReference>
<dbReference type="InterPro" id="IPR050248">
    <property type="entry name" value="Polysacc_deacetylase_ArnD"/>
</dbReference>
<dbReference type="AlphaFoldDB" id="A0A4R6ZNN8"/>
<dbReference type="STRING" id="1265846.PROCOU_01137"/>
<comment type="caution">
    <text evidence="2">The sequence shown here is derived from an EMBL/GenBank/DDBJ whole genome shotgun (WGS) entry which is preliminary data.</text>
</comment>
<organism evidence="2 3">
    <name type="scientific">Listeria rocourtiae</name>
    <dbReference type="NCBI Taxonomy" id="647910"/>
    <lineage>
        <taxon>Bacteria</taxon>
        <taxon>Bacillati</taxon>
        <taxon>Bacillota</taxon>
        <taxon>Bacilli</taxon>
        <taxon>Bacillales</taxon>
        <taxon>Listeriaceae</taxon>
        <taxon>Listeria</taxon>
    </lineage>
</organism>
<dbReference type="PROSITE" id="PS51677">
    <property type="entry name" value="NODB"/>
    <property type="match status" value="1"/>
</dbReference>